<name>A0ABN1HBU5_9ACTN</name>
<evidence type="ECO:0000256" key="3">
    <source>
        <dbReference type="ARBA" id="ARBA00022840"/>
    </source>
</evidence>
<evidence type="ECO:0000313" key="6">
    <source>
        <dbReference type="Proteomes" id="UP001500957"/>
    </source>
</evidence>
<reference evidence="5 6" key="1">
    <citation type="journal article" date="2019" name="Int. J. Syst. Evol. Microbiol.">
        <title>The Global Catalogue of Microorganisms (GCM) 10K type strain sequencing project: providing services to taxonomists for standard genome sequencing and annotation.</title>
        <authorList>
            <consortium name="The Broad Institute Genomics Platform"/>
            <consortium name="The Broad Institute Genome Sequencing Center for Infectious Disease"/>
            <person name="Wu L."/>
            <person name="Ma J."/>
        </authorList>
    </citation>
    <scope>NUCLEOTIDE SEQUENCE [LARGE SCALE GENOMIC DNA]</scope>
    <source>
        <strain evidence="5 6">JCM 10671</strain>
    </source>
</reference>
<dbReference type="SUPFAM" id="SSF52540">
    <property type="entry name" value="P-loop containing nucleoside triphosphate hydrolases"/>
    <property type="match status" value="1"/>
</dbReference>
<organism evidence="5 6">
    <name type="scientific">Sporichthya brevicatena</name>
    <dbReference type="NCBI Taxonomy" id="171442"/>
    <lineage>
        <taxon>Bacteria</taxon>
        <taxon>Bacillati</taxon>
        <taxon>Actinomycetota</taxon>
        <taxon>Actinomycetes</taxon>
        <taxon>Sporichthyales</taxon>
        <taxon>Sporichthyaceae</taxon>
        <taxon>Sporichthya</taxon>
    </lineage>
</organism>
<sequence>MRARWWPGSGSVPNGGPAEVIGVLGRAAGLVTIGADISPVEVVDELVSHALADRASDIHIEPQEHRVRVRYRVDGVLHEVLQMPLELAGGVVSRIKVLAGMDIVEKRRPQDGQFVFRTEDARGERAVDVRVSTTLGVNGEKVVLRLLESERRRVRYAELGMHPETARAWAAAAANTSGMLLCSGPTGSGKTTTLYATLGELDSVGANLCSIEDPVEYVVDTITQIQINPAIGTTFATGLRSLLRQDPDVILVGEIRDPETAKIAVQAALTGHLVLSTVHARDSVSALYRFLEMGVEPYLVTSSVLTVMAQRLLRRTCPKCARPVEPTPEQRAIYLRHGGTPKTEFLVGTGCSYCGGTGYHDRVGVYEMLRMTPSIRALVADGANADVVRFEAIAEGMPTLITEAVRLVSEDLTTLDEVLRVIAAE</sequence>
<keyword evidence="2" id="KW-0547">Nucleotide-binding</keyword>
<dbReference type="InterPro" id="IPR001482">
    <property type="entry name" value="T2SS/T4SS_dom"/>
</dbReference>
<evidence type="ECO:0000256" key="1">
    <source>
        <dbReference type="ARBA" id="ARBA00006611"/>
    </source>
</evidence>
<dbReference type="Gene3D" id="3.40.50.300">
    <property type="entry name" value="P-loop containing nucleotide triphosphate hydrolases"/>
    <property type="match status" value="1"/>
</dbReference>
<dbReference type="Pfam" id="PF00437">
    <property type="entry name" value="T2SSE"/>
    <property type="match status" value="1"/>
</dbReference>
<gene>
    <name evidence="5" type="ORF">GCM10009547_46990</name>
</gene>
<dbReference type="Gene3D" id="3.30.450.90">
    <property type="match status" value="1"/>
</dbReference>
<protein>
    <submittedName>
        <fullName evidence="5">GspE/PulE family protein</fullName>
    </submittedName>
</protein>
<dbReference type="CDD" id="cd01129">
    <property type="entry name" value="PulE-GspE-like"/>
    <property type="match status" value="1"/>
</dbReference>
<feature type="domain" description="Bacterial type II secretion system protein E" evidence="4">
    <location>
        <begin position="243"/>
        <end position="257"/>
    </location>
</feature>
<dbReference type="Proteomes" id="UP001500957">
    <property type="component" value="Unassembled WGS sequence"/>
</dbReference>
<comment type="similarity">
    <text evidence="1">Belongs to the GSP E family.</text>
</comment>
<evidence type="ECO:0000259" key="4">
    <source>
        <dbReference type="PROSITE" id="PS00662"/>
    </source>
</evidence>
<dbReference type="EMBL" id="BAAAHE010000052">
    <property type="protein sequence ID" value="GAA0637236.1"/>
    <property type="molecule type" value="Genomic_DNA"/>
</dbReference>
<evidence type="ECO:0000313" key="5">
    <source>
        <dbReference type="EMBL" id="GAA0637236.1"/>
    </source>
</evidence>
<evidence type="ECO:0000256" key="2">
    <source>
        <dbReference type="ARBA" id="ARBA00022741"/>
    </source>
</evidence>
<accession>A0ABN1HBU5</accession>
<keyword evidence="3" id="KW-0067">ATP-binding</keyword>
<dbReference type="InterPro" id="IPR027417">
    <property type="entry name" value="P-loop_NTPase"/>
</dbReference>
<dbReference type="PANTHER" id="PTHR30258">
    <property type="entry name" value="TYPE II SECRETION SYSTEM PROTEIN GSPE-RELATED"/>
    <property type="match status" value="1"/>
</dbReference>
<comment type="caution">
    <text evidence="5">The sequence shown here is derived from an EMBL/GenBank/DDBJ whole genome shotgun (WGS) entry which is preliminary data.</text>
</comment>
<dbReference type="RefSeq" id="WP_344609431.1">
    <property type="nucleotide sequence ID" value="NZ_BAAAHE010000052.1"/>
</dbReference>
<dbReference type="PROSITE" id="PS00662">
    <property type="entry name" value="T2SP_E"/>
    <property type="match status" value="1"/>
</dbReference>
<proteinExistence type="inferred from homology"/>
<dbReference type="PANTHER" id="PTHR30258:SF2">
    <property type="entry name" value="COMG OPERON PROTEIN 1"/>
    <property type="match status" value="1"/>
</dbReference>
<keyword evidence="6" id="KW-1185">Reference proteome</keyword>